<reference evidence="2" key="1">
    <citation type="submission" date="2020-06" db="EMBL/GenBank/DDBJ databases">
        <title>Draft genome of Bugula neritina, a colonial animal packing powerful symbionts and potential medicines.</title>
        <authorList>
            <person name="Rayko M."/>
        </authorList>
    </citation>
    <scope>NUCLEOTIDE SEQUENCE [LARGE SCALE GENOMIC DNA]</scope>
    <source>
        <strain evidence="2">Kwan_BN1</strain>
    </source>
</reference>
<evidence type="ECO:0000256" key="1">
    <source>
        <dbReference type="SAM" id="Coils"/>
    </source>
</evidence>
<sequence>MMGNCKECGCLCNNCNTNSLDLHHDIEVLNASLKESRLTISNLKKELKVSQEMLEEAEMRHQKETTKYNDRYDILLNNHRRLEVINHNLEDKILALVQDYDSEKEATMEIHEEIHRKLKAADKRVEDVVLEKDTLAAQCRVVMDLLRKCQTDVNVNKVLGHSEVAKEVSKLNRNIEAHEDKHPMISDSETNRPTVRTMPMSTFPPCAMMFDPSPKPIKRDLMNVSPFPRILSDSRLANMAAHPTSMHLCASCKDVSWVRTVSTQTPANTELINRESFLASQTYDQIPTRMGSRIFDV</sequence>
<gene>
    <name evidence="2" type="ORF">EB796_007177</name>
</gene>
<accession>A0A7J7K9A3</accession>
<comment type="caution">
    <text evidence="2">The sequence shown here is derived from an EMBL/GenBank/DDBJ whole genome shotgun (WGS) entry which is preliminary data.</text>
</comment>
<dbReference type="EMBL" id="VXIV02001054">
    <property type="protein sequence ID" value="KAF6034524.1"/>
    <property type="molecule type" value="Genomic_DNA"/>
</dbReference>
<proteinExistence type="predicted"/>
<dbReference type="AlphaFoldDB" id="A0A7J7K9A3"/>
<name>A0A7J7K9A3_BUGNE</name>
<evidence type="ECO:0000313" key="3">
    <source>
        <dbReference type="Proteomes" id="UP000593567"/>
    </source>
</evidence>
<dbReference type="OrthoDB" id="10068192at2759"/>
<protein>
    <submittedName>
        <fullName evidence="2">Uncharacterized protein</fullName>
    </submittedName>
</protein>
<feature type="coiled-coil region" evidence="1">
    <location>
        <begin position="26"/>
        <end position="92"/>
    </location>
</feature>
<organism evidence="2 3">
    <name type="scientific">Bugula neritina</name>
    <name type="common">Brown bryozoan</name>
    <name type="synonym">Sertularia neritina</name>
    <dbReference type="NCBI Taxonomy" id="10212"/>
    <lineage>
        <taxon>Eukaryota</taxon>
        <taxon>Metazoa</taxon>
        <taxon>Spiralia</taxon>
        <taxon>Lophotrochozoa</taxon>
        <taxon>Bryozoa</taxon>
        <taxon>Gymnolaemata</taxon>
        <taxon>Cheilostomatida</taxon>
        <taxon>Flustrina</taxon>
        <taxon>Buguloidea</taxon>
        <taxon>Bugulidae</taxon>
        <taxon>Bugula</taxon>
    </lineage>
</organism>
<keyword evidence="3" id="KW-1185">Reference proteome</keyword>
<keyword evidence="1" id="KW-0175">Coiled coil</keyword>
<evidence type="ECO:0000313" key="2">
    <source>
        <dbReference type="EMBL" id="KAF6034524.1"/>
    </source>
</evidence>
<dbReference type="Proteomes" id="UP000593567">
    <property type="component" value="Unassembled WGS sequence"/>
</dbReference>